<keyword evidence="1" id="KW-1133">Transmembrane helix</keyword>
<evidence type="ECO:0000256" key="1">
    <source>
        <dbReference type="SAM" id="Phobius"/>
    </source>
</evidence>
<dbReference type="STRING" id="446465.Bfae_01260"/>
<dbReference type="OrthoDB" id="4793619at2"/>
<keyword evidence="3" id="KW-1185">Reference proteome</keyword>
<accession>C7MFA8</accession>
<dbReference type="InterPro" id="IPR006938">
    <property type="entry name" value="DUF624"/>
</dbReference>
<dbReference type="HOGENOM" id="CLU_1188104_0_0_11"/>
<sequence>MNSRASAYMPRPRRRTTWLVESIEHLYAVVRIQLVWLGLTLLGLIVVGIAPATCAAAEALRAERRGELTRALPLMWEAYRRELIPAGIRMLPLMAVQTLALLMLWQAAAGLSSNPAVMAVLGTFGALTAGWAGVSLAAIAVAPRVRDQDLLVTWRLALLMPGAVPLRSLAVAVLLAAWTLLCTSVWPLGLLLGAGLAIDIAVGLLSTRISLLLEDLSAQRSGPPTESADPGTP</sequence>
<feature type="transmembrane region" description="Helical" evidence="1">
    <location>
        <begin position="117"/>
        <end position="142"/>
    </location>
</feature>
<feature type="transmembrane region" description="Helical" evidence="1">
    <location>
        <begin position="34"/>
        <end position="62"/>
    </location>
</feature>
<evidence type="ECO:0000313" key="2">
    <source>
        <dbReference type="EMBL" id="ACU84008.1"/>
    </source>
</evidence>
<gene>
    <name evidence="2" type="ordered locus">Bfae_01260</name>
</gene>
<protein>
    <recommendedName>
        <fullName evidence="4">DUF624 domain-containing protein</fullName>
    </recommendedName>
</protein>
<dbReference type="KEGG" id="bfa:Bfae_01260"/>
<keyword evidence="1" id="KW-0472">Membrane</keyword>
<feature type="transmembrane region" description="Helical" evidence="1">
    <location>
        <begin position="83"/>
        <end position="105"/>
    </location>
</feature>
<organism evidence="2 3">
    <name type="scientific">Brachybacterium faecium (strain ATCC 43885 / DSM 4810 / JCM 11609 / LMG 19847 / NBRC 14762 / NCIMB 9860 / 6-10)</name>
    <dbReference type="NCBI Taxonomy" id="446465"/>
    <lineage>
        <taxon>Bacteria</taxon>
        <taxon>Bacillati</taxon>
        <taxon>Actinomycetota</taxon>
        <taxon>Actinomycetes</taxon>
        <taxon>Micrococcales</taxon>
        <taxon>Dermabacteraceae</taxon>
        <taxon>Brachybacterium</taxon>
    </lineage>
</organism>
<dbReference type="EMBL" id="CP001643">
    <property type="protein sequence ID" value="ACU84008.1"/>
    <property type="molecule type" value="Genomic_DNA"/>
</dbReference>
<feature type="transmembrane region" description="Helical" evidence="1">
    <location>
        <begin position="154"/>
        <end position="178"/>
    </location>
</feature>
<dbReference type="Pfam" id="PF04854">
    <property type="entry name" value="DUF624"/>
    <property type="match status" value="1"/>
</dbReference>
<dbReference type="PATRIC" id="fig|446465.5.peg.124"/>
<proteinExistence type="predicted"/>
<evidence type="ECO:0008006" key="4">
    <source>
        <dbReference type="Google" id="ProtNLM"/>
    </source>
</evidence>
<dbReference type="Proteomes" id="UP000001919">
    <property type="component" value="Chromosome"/>
</dbReference>
<feature type="transmembrane region" description="Helical" evidence="1">
    <location>
        <begin position="184"/>
        <end position="205"/>
    </location>
</feature>
<evidence type="ECO:0000313" key="3">
    <source>
        <dbReference type="Proteomes" id="UP000001919"/>
    </source>
</evidence>
<dbReference type="eggNOG" id="COG5578">
    <property type="taxonomic scope" value="Bacteria"/>
</dbReference>
<keyword evidence="1" id="KW-0812">Transmembrane</keyword>
<reference evidence="2 3" key="1">
    <citation type="journal article" date="2009" name="Stand. Genomic Sci.">
        <title>Complete genome sequence of Brachybacterium faecium type strain (Schefferle 6-10).</title>
        <authorList>
            <person name="Lapidus A."/>
            <person name="Pukall R."/>
            <person name="Labuttii K."/>
            <person name="Copeland A."/>
            <person name="Del Rio T.G."/>
            <person name="Nolan M."/>
            <person name="Chen F."/>
            <person name="Lucas S."/>
            <person name="Tice H."/>
            <person name="Cheng J.F."/>
            <person name="Bruce D."/>
            <person name="Goodwin L."/>
            <person name="Pitluck S."/>
            <person name="Rohde M."/>
            <person name="Goker M."/>
            <person name="Pati A."/>
            <person name="Ivanova N."/>
            <person name="Mavrommatis K."/>
            <person name="Chen A."/>
            <person name="Palaniappan K."/>
            <person name="D'haeseleer P."/>
            <person name="Chain P."/>
            <person name="Bristow J."/>
            <person name="Eisen J.A."/>
            <person name="Markowitz V."/>
            <person name="Hugenholtz P."/>
            <person name="Kyrpides N.C."/>
            <person name="Klenk H.P."/>
        </authorList>
    </citation>
    <scope>NUCLEOTIDE SEQUENCE [LARGE SCALE GENOMIC DNA]</scope>
    <source>
        <strain evidence="3">ATCC 43885 / DSM 4810 / JCM 11609 / LMG 19847 / NBRC 14762 / NCIMB 9860 / 6-10</strain>
    </source>
</reference>
<dbReference type="AlphaFoldDB" id="C7MFA8"/>
<name>C7MFA8_BRAFD</name>